<keyword evidence="1" id="KW-0812">Transmembrane</keyword>
<keyword evidence="1" id="KW-0472">Membrane</keyword>
<dbReference type="Proteomes" id="UP000000437">
    <property type="component" value="Chromosome 16"/>
</dbReference>
<reference evidence="3" key="1">
    <citation type="submission" date="2025-08" db="UniProtKB">
        <authorList>
            <consortium name="RefSeq"/>
        </authorList>
    </citation>
    <scope>IDENTIFICATION</scope>
    <source>
        <strain evidence="3">Tuebingen</strain>
        <tissue evidence="3">Fibroblasts and whole tissue</tissue>
    </source>
</reference>
<organism evidence="2 3">
    <name type="scientific">Danio rerio</name>
    <name type="common">Zebrafish</name>
    <name type="synonym">Brachydanio rerio</name>
    <dbReference type="NCBI Taxonomy" id="7955"/>
    <lineage>
        <taxon>Eukaryota</taxon>
        <taxon>Metazoa</taxon>
        <taxon>Chordata</taxon>
        <taxon>Craniata</taxon>
        <taxon>Vertebrata</taxon>
        <taxon>Euteleostomi</taxon>
        <taxon>Actinopterygii</taxon>
        <taxon>Neopterygii</taxon>
        <taxon>Teleostei</taxon>
        <taxon>Ostariophysi</taxon>
        <taxon>Cypriniformes</taxon>
        <taxon>Danionidae</taxon>
        <taxon>Danioninae</taxon>
        <taxon>Danio</taxon>
    </lineage>
</organism>
<sequence>MDLMGHTMRYNVDFIVIVIFLWASHLLRSSVYAHSTLQFRFHCEKLATSNGFMYQVPQYVIPGGNLKDCEHGWYFLNGTFIVDSTIPGENLGFVVRVNPENLTVTTCVNLKWQLDCDNIKFYRIVNYTEVRLEVTLITTQTTLPENNTSPGDKDRASFAGSIIAVLVGIGIVGLILAVTCCLFGKKAYKKIKEPSLTAVNGSDKQSYV</sequence>
<proteinExistence type="predicted"/>
<feature type="transmembrane region" description="Helical" evidence="1">
    <location>
        <begin position="158"/>
        <end position="183"/>
    </location>
</feature>
<dbReference type="AlphaFoldDB" id="A0AB32T9Y2"/>
<protein>
    <submittedName>
        <fullName evidence="3">Uncharacterized protein isoform X1</fullName>
    </submittedName>
</protein>
<dbReference type="GeneID" id="108179594"/>
<evidence type="ECO:0000313" key="2">
    <source>
        <dbReference type="Proteomes" id="UP000000437"/>
    </source>
</evidence>
<gene>
    <name evidence="3" type="primary">LOC108179594</name>
</gene>
<evidence type="ECO:0000313" key="3">
    <source>
        <dbReference type="RefSeq" id="XP_068070221.1"/>
    </source>
</evidence>
<name>A0AB32T9Y2_DANRE</name>
<evidence type="ECO:0000256" key="1">
    <source>
        <dbReference type="SAM" id="Phobius"/>
    </source>
</evidence>
<keyword evidence="1" id="KW-1133">Transmembrane helix</keyword>
<accession>A0AB32T9Y2</accession>
<dbReference type="RefSeq" id="XP_068070221.1">
    <property type="nucleotide sequence ID" value="XM_068214120.2"/>
</dbReference>
<dbReference type="KEGG" id="dre:108179594"/>
<keyword evidence="2" id="KW-1185">Reference proteome</keyword>